<dbReference type="InterPro" id="IPR001663">
    <property type="entry name" value="Rng_hydr_dOase-A"/>
</dbReference>
<evidence type="ECO:0000313" key="9">
    <source>
        <dbReference type="EMBL" id="SVA37434.1"/>
    </source>
</evidence>
<dbReference type="Pfam" id="PF00848">
    <property type="entry name" value="Ring_hydroxyl_A"/>
    <property type="match status" value="1"/>
</dbReference>
<reference evidence="9" key="1">
    <citation type="submission" date="2018-05" db="EMBL/GenBank/DDBJ databases">
        <authorList>
            <person name="Lanie J.A."/>
            <person name="Ng W.-L."/>
            <person name="Kazmierczak K.M."/>
            <person name="Andrzejewski T.M."/>
            <person name="Davidsen T.M."/>
            <person name="Wayne K.J."/>
            <person name="Tettelin H."/>
            <person name="Glass J.I."/>
            <person name="Rusch D."/>
            <person name="Podicherti R."/>
            <person name="Tsui H.-C.T."/>
            <person name="Winkler M.E."/>
        </authorList>
    </citation>
    <scope>NUCLEOTIDE SEQUENCE</scope>
</reference>
<dbReference type="Pfam" id="PF00355">
    <property type="entry name" value="Rieske"/>
    <property type="match status" value="1"/>
</dbReference>
<keyword evidence="6" id="KW-0411">Iron-sulfur</keyword>
<dbReference type="Gene3D" id="3.90.380.10">
    <property type="entry name" value="Naphthalene 1,2-dioxygenase Alpha Subunit, Chain A, domain 1"/>
    <property type="match status" value="1"/>
</dbReference>
<keyword evidence="5" id="KW-0408">Iron</keyword>
<dbReference type="SUPFAM" id="SSF55961">
    <property type="entry name" value="Bet v1-like"/>
    <property type="match status" value="1"/>
</dbReference>
<dbReference type="PRINTS" id="PR00090">
    <property type="entry name" value="RNGDIOXGNASE"/>
</dbReference>
<evidence type="ECO:0000256" key="3">
    <source>
        <dbReference type="ARBA" id="ARBA00022723"/>
    </source>
</evidence>
<keyword evidence="7" id="KW-0520">NAD</keyword>
<name>A0A381VBE5_9ZZZZ</name>
<dbReference type="GO" id="GO:0051537">
    <property type="term" value="F:2 iron, 2 sulfur cluster binding"/>
    <property type="evidence" value="ECO:0007669"/>
    <property type="project" value="UniProtKB-KW"/>
</dbReference>
<dbReference type="PROSITE" id="PS00570">
    <property type="entry name" value="RING_HYDROXYL_ALPHA"/>
    <property type="match status" value="1"/>
</dbReference>
<comment type="cofactor">
    <cofactor evidence="1">
        <name>Fe cation</name>
        <dbReference type="ChEBI" id="CHEBI:24875"/>
    </cofactor>
</comment>
<dbReference type="GO" id="GO:0016491">
    <property type="term" value="F:oxidoreductase activity"/>
    <property type="evidence" value="ECO:0007669"/>
    <property type="project" value="UniProtKB-KW"/>
</dbReference>
<dbReference type="InterPro" id="IPR036922">
    <property type="entry name" value="Rieske_2Fe-2S_sf"/>
</dbReference>
<evidence type="ECO:0000256" key="6">
    <source>
        <dbReference type="ARBA" id="ARBA00023014"/>
    </source>
</evidence>
<proteinExistence type="predicted"/>
<evidence type="ECO:0000256" key="4">
    <source>
        <dbReference type="ARBA" id="ARBA00023002"/>
    </source>
</evidence>
<dbReference type="SUPFAM" id="SSF50022">
    <property type="entry name" value="ISP domain"/>
    <property type="match status" value="1"/>
</dbReference>
<dbReference type="CDD" id="cd03469">
    <property type="entry name" value="Rieske_RO_Alpha_N"/>
    <property type="match status" value="1"/>
</dbReference>
<dbReference type="PROSITE" id="PS51296">
    <property type="entry name" value="RIESKE"/>
    <property type="match status" value="1"/>
</dbReference>
<protein>
    <recommendedName>
        <fullName evidence="8">Rieske domain-containing protein</fullName>
    </recommendedName>
</protein>
<gene>
    <name evidence="9" type="ORF">METZ01_LOCUS90288</name>
</gene>
<evidence type="ECO:0000256" key="7">
    <source>
        <dbReference type="ARBA" id="ARBA00023027"/>
    </source>
</evidence>
<dbReference type="AlphaFoldDB" id="A0A381VBE5"/>
<dbReference type="PANTHER" id="PTHR43756:SF5">
    <property type="entry name" value="CHOLINE MONOOXYGENASE, CHLOROPLASTIC"/>
    <property type="match status" value="1"/>
</dbReference>
<evidence type="ECO:0000256" key="2">
    <source>
        <dbReference type="ARBA" id="ARBA00022714"/>
    </source>
</evidence>
<keyword evidence="4" id="KW-0560">Oxidoreductase</keyword>
<accession>A0A381VBE5</accession>
<dbReference type="PANTHER" id="PTHR43756">
    <property type="entry name" value="CHOLINE MONOOXYGENASE, CHLOROPLASTIC"/>
    <property type="match status" value="1"/>
</dbReference>
<dbReference type="InterPro" id="IPR015879">
    <property type="entry name" value="Ring_hydroxy_dOase_asu_C_dom"/>
</dbReference>
<organism evidence="9">
    <name type="scientific">marine metagenome</name>
    <dbReference type="NCBI Taxonomy" id="408172"/>
    <lineage>
        <taxon>unclassified sequences</taxon>
        <taxon>metagenomes</taxon>
        <taxon>ecological metagenomes</taxon>
    </lineage>
</organism>
<feature type="domain" description="Rieske" evidence="8">
    <location>
        <begin position="54"/>
        <end position="162"/>
    </location>
</feature>
<keyword evidence="3" id="KW-0479">Metal-binding</keyword>
<sequence length="398" mass="45187">MSKEKLIEIAKINKEHAVNGTMELVDDIVRIPASNYYDQERWQKEIDFIFKRLPLVLGVSNEIPNAGDYKAMEVVGVPVLISRSKSGEIRAFLNSCRHRGAAILKPGKGNTSRFGCPYHGWTYSEDGSLIGISSSHEFGDIDKSCHSLISLPVLEKAGLIWVTLNPESNLSIDSFLSGYDEMLSHFGFEDWHVFDVRSLKGPNWKVAYDGYLDLYHLPVLHKDTFGDTYPNQANYYEWGPHQRVISPYRLPEQNDFANDGKDHSELPVEEWPMDLLMAGVWTIFPHVSIASFTGGGRSVMLSQLLPGEKPEESVTVQYYLMENQPNKKQVKEANEQFKLLEYVVEEEDYATGLRLQKGLKTGMIDNVMFGRNEGGGQTFHKWVDQLINTDDRNLPSLF</sequence>
<dbReference type="Gene3D" id="2.102.10.10">
    <property type="entry name" value="Rieske [2Fe-2S] iron-sulphur domain"/>
    <property type="match status" value="1"/>
</dbReference>
<dbReference type="EMBL" id="UINC01008310">
    <property type="protein sequence ID" value="SVA37434.1"/>
    <property type="molecule type" value="Genomic_DNA"/>
</dbReference>
<keyword evidence="2" id="KW-0001">2Fe-2S</keyword>
<evidence type="ECO:0000256" key="5">
    <source>
        <dbReference type="ARBA" id="ARBA00023004"/>
    </source>
</evidence>
<dbReference type="InterPro" id="IPR015881">
    <property type="entry name" value="ARHD_Rieske_2Fe_2S"/>
</dbReference>
<evidence type="ECO:0000256" key="1">
    <source>
        <dbReference type="ARBA" id="ARBA00001962"/>
    </source>
</evidence>
<dbReference type="InterPro" id="IPR017941">
    <property type="entry name" value="Rieske_2Fe-2S"/>
</dbReference>
<evidence type="ECO:0000259" key="8">
    <source>
        <dbReference type="PROSITE" id="PS51296"/>
    </source>
</evidence>
<dbReference type="GO" id="GO:0005506">
    <property type="term" value="F:iron ion binding"/>
    <property type="evidence" value="ECO:0007669"/>
    <property type="project" value="InterPro"/>
</dbReference>